<dbReference type="Proteomes" id="UP000679575">
    <property type="component" value="Chromosome"/>
</dbReference>
<evidence type="ECO:0000313" key="2">
    <source>
        <dbReference type="Proteomes" id="UP000679575"/>
    </source>
</evidence>
<dbReference type="EMBL" id="CP073587">
    <property type="protein sequence ID" value="QUN05483.1"/>
    <property type="molecule type" value="Genomic_DNA"/>
</dbReference>
<keyword evidence="2" id="KW-1185">Reference proteome</keyword>
<reference evidence="1 2" key="1">
    <citation type="submission" date="2021-04" db="EMBL/GenBank/DDBJ databases">
        <title>Novel species identification of genus Shewanella.</title>
        <authorList>
            <person name="Liu G."/>
        </authorList>
    </citation>
    <scope>NUCLEOTIDE SEQUENCE [LARGE SCALE GENOMIC DNA]</scope>
    <source>
        <strain evidence="1 2">FJAT-54481</strain>
    </source>
</reference>
<protein>
    <submittedName>
        <fullName evidence="1">Uncharacterized protein</fullName>
    </submittedName>
</protein>
<name>A0ABX7YSK6_9GAMM</name>
<dbReference type="RefSeq" id="WP_212594514.1">
    <property type="nucleotide sequence ID" value="NZ_CP073587.1"/>
</dbReference>
<organism evidence="1 2">
    <name type="scientific">Shewanella yunxiaonensis</name>
    <dbReference type="NCBI Taxonomy" id="2829809"/>
    <lineage>
        <taxon>Bacteria</taxon>
        <taxon>Pseudomonadati</taxon>
        <taxon>Pseudomonadota</taxon>
        <taxon>Gammaproteobacteria</taxon>
        <taxon>Alteromonadales</taxon>
        <taxon>Shewanellaceae</taxon>
        <taxon>Shewanella</taxon>
    </lineage>
</organism>
<accession>A0ABX7YSK6</accession>
<evidence type="ECO:0000313" key="1">
    <source>
        <dbReference type="EMBL" id="QUN05483.1"/>
    </source>
</evidence>
<proteinExistence type="predicted"/>
<sequence length="49" mass="5198">MKSAQSGWVSALYEAASTAVPEAKAKTAKANTQGSWKGSFLFHRKVKAA</sequence>
<gene>
    <name evidence="1" type="ORF">KDN34_15015</name>
</gene>